<keyword evidence="5" id="KW-1185">Reference proteome</keyword>
<dbReference type="GO" id="GO:0003677">
    <property type="term" value="F:DNA binding"/>
    <property type="evidence" value="ECO:0007669"/>
    <property type="project" value="InterPro"/>
</dbReference>
<gene>
    <name evidence="4" type="ORF">C7H19_18305</name>
</gene>
<feature type="domain" description="ParB-like N-terminal" evidence="3">
    <location>
        <begin position="26"/>
        <end position="118"/>
    </location>
</feature>
<evidence type="ECO:0000256" key="2">
    <source>
        <dbReference type="SAM" id="Coils"/>
    </source>
</evidence>
<dbReference type="GO" id="GO:0007059">
    <property type="term" value="P:chromosome segregation"/>
    <property type="evidence" value="ECO:0007669"/>
    <property type="project" value="TreeGrafter"/>
</dbReference>
<dbReference type="InterPro" id="IPR050336">
    <property type="entry name" value="Chromosome_partition/occlusion"/>
</dbReference>
<reference evidence="4 5" key="1">
    <citation type="submission" date="2018-03" db="EMBL/GenBank/DDBJ databases">
        <title>The ancient ancestry and fast evolution of plastids.</title>
        <authorList>
            <person name="Moore K.R."/>
            <person name="Magnabosco C."/>
            <person name="Momper L."/>
            <person name="Gold D.A."/>
            <person name="Bosak T."/>
            <person name="Fournier G.P."/>
        </authorList>
    </citation>
    <scope>NUCLEOTIDE SEQUENCE [LARGE SCALE GENOMIC DNA]</scope>
    <source>
        <strain evidence="4 5">CCALA 016</strain>
    </source>
</reference>
<evidence type="ECO:0000313" key="4">
    <source>
        <dbReference type="EMBL" id="PSF34958.1"/>
    </source>
</evidence>
<dbReference type="AlphaFoldDB" id="A0A2T1LU32"/>
<proteinExistence type="inferred from homology"/>
<evidence type="ECO:0000313" key="5">
    <source>
        <dbReference type="Proteomes" id="UP000239001"/>
    </source>
</evidence>
<evidence type="ECO:0000256" key="1">
    <source>
        <dbReference type="ARBA" id="ARBA00006295"/>
    </source>
</evidence>
<dbReference type="Gene3D" id="3.90.1530.30">
    <property type="match status" value="1"/>
</dbReference>
<dbReference type="InterPro" id="IPR003115">
    <property type="entry name" value="ParB_N"/>
</dbReference>
<evidence type="ECO:0000259" key="3">
    <source>
        <dbReference type="SMART" id="SM00470"/>
    </source>
</evidence>
<dbReference type="InterPro" id="IPR004437">
    <property type="entry name" value="ParB/RepB/Spo0J"/>
</dbReference>
<dbReference type="EMBL" id="PXOH01000024">
    <property type="protein sequence ID" value="PSF34958.1"/>
    <property type="molecule type" value="Genomic_DNA"/>
</dbReference>
<dbReference type="SUPFAM" id="SSF110849">
    <property type="entry name" value="ParB/Sulfiredoxin"/>
    <property type="match status" value="1"/>
</dbReference>
<dbReference type="RefSeq" id="WP_106458366.1">
    <property type="nucleotide sequence ID" value="NZ_PXOH01000024.1"/>
</dbReference>
<feature type="coiled-coil region" evidence="2">
    <location>
        <begin position="283"/>
        <end position="314"/>
    </location>
</feature>
<keyword evidence="2" id="KW-0175">Coiled coil</keyword>
<dbReference type="Pfam" id="PF02195">
    <property type="entry name" value="ParB_N"/>
    <property type="match status" value="1"/>
</dbReference>
<dbReference type="SMART" id="SM00470">
    <property type="entry name" value="ParB"/>
    <property type="match status" value="1"/>
</dbReference>
<dbReference type="OrthoDB" id="9802051at2"/>
<comment type="similarity">
    <text evidence="1">Belongs to the ParB family.</text>
</comment>
<dbReference type="InterPro" id="IPR036086">
    <property type="entry name" value="ParB/Sulfiredoxin_sf"/>
</dbReference>
<dbReference type="PANTHER" id="PTHR33375">
    <property type="entry name" value="CHROMOSOME-PARTITIONING PROTEIN PARB-RELATED"/>
    <property type="match status" value="1"/>
</dbReference>
<sequence length="314" mass="36883">MSTRRNALKDFIYQDQVEEKKETELTELKIEQLMSWSGQPRKYFPPEHIASLARSITLRGLDYPLTVRPSSSKKGFYEVIKGECRYRSAQLAGLTTINVRVKDLTDEEALDEALDENLNRKDLNPIEELDGLLKRIAFRTKISLEEVQSLLYEMKNSWEKMDQSDRENVFPNTPIYSTVIDIFSSHGRDWYSFTCSRLKLSSIPIELYQAISEGKIEYTKGLKLKAITDPLDRKELLEQAIAESWSYREIVEQVKEWQKTQITDTETVVTPKRRMKILSDRLLRVKERKNPELQKQLEKKISQIEKWLDEIEQL</sequence>
<dbReference type="GO" id="GO:0005694">
    <property type="term" value="C:chromosome"/>
    <property type="evidence" value="ECO:0007669"/>
    <property type="project" value="TreeGrafter"/>
</dbReference>
<name>A0A2T1LU32_9CHRO</name>
<organism evidence="4 5">
    <name type="scientific">Aphanothece hegewaldii CCALA 016</name>
    <dbReference type="NCBI Taxonomy" id="2107694"/>
    <lineage>
        <taxon>Bacteria</taxon>
        <taxon>Bacillati</taxon>
        <taxon>Cyanobacteriota</taxon>
        <taxon>Cyanophyceae</taxon>
        <taxon>Oscillatoriophycideae</taxon>
        <taxon>Chroococcales</taxon>
        <taxon>Aphanothecaceae</taxon>
        <taxon>Aphanothece</taxon>
    </lineage>
</organism>
<dbReference type="Gene3D" id="1.10.10.2830">
    <property type="match status" value="1"/>
</dbReference>
<comment type="caution">
    <text evidence="4">The sequence shown here is derived from an EMBL/GenBank/DDBJ whole genome shotgun (WGS) entry which is preliminary data.</text>
</comment>
<dbReference type="SUPFAM" id="SSF109709">
    <property type="entry name" value="KorB DNA-binding domain-like"/>
    <property type="match status" value="1"/>
</dbReference>
<dbReference type="NCBIfam" id="TIGR00180">
    <property type="entry name" value="parB_part"/>
    <property type="match status" value="1"/>
</dbReference>
<dbReference type="PANTHER" id="PTHR33375:SF7">
    <property type="entry name" value="CHROMOSOME 2-PARTITIONING PROTEIN PARB-RELATED"/>
    <property type="match status" value="1"/>
</dbReference>
<protein>
    <recommendedName>
        <fullName evidence="3">ParB-like N-terminal domain-containing protein</fullName>
    </recommendedName>
</protein>
<reference evidence="4 5" key="2">
    <citation type="submission" date="2018-03" db="EMBL/GenBank/DDBJ databases">
        <authorList>
            <person name="Keele B.F."/>
        </authorList>
    </citation>
    <scope>NUCLEOTIDE SEQUENCE [LARGE SCALE GENOMIC DNA]</scope>
    <source>
        <strain evidence="4 5">CCALA 016</strain>
    </source>
</reference>
<accession>A0A2T1LU32</accession>
<dbReference type="Proteomes" id="UP000239001">
    <property type="component" value="Unassembled WGS sequence"/>
</dbReference>